<feature type="region of interest" description="Disordered" evidence="1">
    <location>
        <begin position="116"/>
        <end position="139"/>
    </location>
</feature>
<proteinExistence type="predicted"/>
<sequence length="255" mass="28318">MEQISILELEEELNHIDVDSIKLDAIIQLKTWQKKMYSVIDKTYKDRMNEIDSITSNITNEIKEKQNQINNLPTNNKNILHQLKHDINLLKSNPININESIPENFSHRIQRTICISSNDENQDEEIIDSGDDDDDDDDDEPVIVDIDRYETHVGNQVVMVVASPQQSSIKNEEGRISKIFNSQPIQHVISVGLVKTLANMGTIAATSTTTAAATTMAKTVVIATACGIGTVAYGVGKIALGTTRKAWSLIVSSEE</sequence>
<comment type="caution">
    <text evidence="2">The sequence shown here is derived from an EMBL/GenBank/DDBJ whole genome shotgun (WGS) entry which is preliminary data.</text>
</comment>
<gene>
    <name evidence="2" type="ORF">JBS370_LOCUS30782</name>
</gene>
<reference evidence="2" key="1">
    <citation type="submission" date="2021-02" db="EMBL/GenBank/DDBJ databases">
        <authorList>
            <person name="Nowell W R."/>
        </authorList>
    </citation>
    <scope>NUCLEOTIDE SEQUENCE</scope>
</reference>
<dbReference type="AlphaFoldDB" id="A0A819TXU6"/>
<evidence type="ECO:0000313" key="2">
    <source>
        <dbReference type="EMBL" id="CAF4082455.1"/>
    </source>
</evidence>
<evidence type="ECO:0000313" key="3">
    <source>
        <dbReference type="Proteomes" id="UP000663836"/>
    </source>
</evidence>
<organism evidence="2 3">
    <name type="scientific">Rotaria sordida</name>
    <dbReference type="NCBI Taxonomy" id="392033"/>
    <lineage>
        <taxon>Eukaryota</taxon>
        <taxon>Metazoa</taxon>
        <taxon>Spiralia</taxon>
        <taxon>Gnathifera</taxon>
        <taxon>Rotifera</taxon>
        <taxon>Eurotatoria</taxon>
        <taxon>Bdelloidea</taxon>
        <taxon>Philodinida</taxon>
        <taxon>Philodinidae</taxon>
        <taxon>Rotaria</taxon>
    </lineage>
</organism>
<accession>A0A819TXU6</accession>
<protein>
    <submittedName>
        <fullName evidence="2">Uncharacterized protein</fullName>
    </submittedName>
</protein>
<dbReference type="Proteomes" id="UP000663836">
    <property type="component" value="Unassembled WGS sequence"/>
</dbReference>
<evidence type="ECO:0000256" key="1">
    <source>
        <dbReference type="SAM" id="MobiDB-lite"/>
    </source>
</evidence>
<feature type="compositionally biased region" description="Acidic residues" evidence="1">
    <location>
        <begin position="120"/>
        <end position="139"/>
    </location>
</feature>
<dbReference type="EMBL" id="CAJOBD010007273">
    <property type="protein sequence ID" value="CAF4082455.1"/>
    <property type="molecule type" value="Genomic_DNA"/>
</dbReference>
<name>A0A819TXU6_9BILA</name>